<keyword evidence="7 8" id="KW-0472">Membrane</keyword>
<keyword evidence="4" id="KW-1003">Cell membrane</keyword>
<dbReference type="InterPro" id="IPR004776">
    <property type="entry name" value="Mem_transp_PIN-like"/>
</dbReference>
<protein>
    <submittedName>
        <fullName evidence="9">AEC family transporter</fullName>
    </submittedName>
</protein>
<evidence type="ECO:0000256" key="2">
    <source>
        <dbReference type="ARBA" id="ARBA00010145"/>
    </source>
</evidence>
<proteinExistence type="inferred from homology"/>
<organism evidence="9 10">
    <name type="scientific">Clostridium aestuarii</name>
    <dbReference type="NCBI Taxonomy" id="338193"/>
    <lineage>
        <taxon>Bacteria</taxon>
        <taxon>Bacillati</taxon>
        <taxon>Bacillota</taxon>
        <taxon>Clostridia</taxon>
        <taxon>Eubacteriales</taxon>
        <taxon>Clostridiaceae</taxon>
        <taxon>Clostridium</taxon>
    </lineage>
</organism>
<feature type="transmembrane region" description="Helical" evidence="8">
    <location>
        <begin position="101"/>
        <end position="125"/>
    </location>
</feature>
<evidence type="ECO:0000313" key="10">
    <source>
        <dbReference type="Proteomes" id="UP001078443"/>
    </source>
</evidence>
<reference evidence="9" key="1">
    <citation type="submission" date="2022-12" db="EMBL/GenBank/DDBJ databases">
        <authorList>
            <person name="Wang J."/>
        </authorList>
    </citation>
    <scope>NUCLEOTIDE SEQUENCE</scope>
    <source>
        <strain evidence="9">HY-45-18</strain>
    </source>
</reference>
<dbReference type="RefSeq" id="WP_268041540.1">
    <property type="nucleotide sequence ID" value="NZ_JAPQER010000006.1"/>
</dbReference>
<keyword evidence="5 8" id="KW-0812">Transmembrane</keyword>
<feature type="transmembrane region" description="Helical" evidence="8">
    <location>
        <begin position="295"/>
        <end position="318"/>
    </location>
</feature>
<dbReference type="PANTHER" id="PTHR36838:SF1">
    <property type="entry name" value="SLR1864 PROTEIN"/>
    <property type="match status" value="1"/>
</dbReference>
<evidence type="ECO:0000256" key="6">
    <source>
        <dbReference type="ARBA" id="ARBA00022989"/>
    </source>
</evidence>
<comment type="caution">
    <text evidence="9">The sequence shown here is derived from an EMBL/GenBank/DDBJ whole genome shotgun (WGS) entry which is preliminary data.</text>
</comment>
<evidence type="ECO:0000256" key="1">
    <source>
        <dbReference type="ARBA" id="ARBA00004651"/>
    </source>
</evidence>
<dbReference type="InterPro" id="IPR038770">
    <property type="entry name" value="Na+/solute_symporter_sf"/>
</dbReference>
<accession>A0ABT4D4T7</accession>
<feature type="transmembrane region" description="Helical" evidence="8">
    <location>
        <begin position="131"/>
        <end position="159"/>
    </location>
</feature>
<dbReference type="Pfam" id="PF03547">
    <property type="entry name" value="Mem_trans"/>
    <property type="match status" value="2"/>
</dbReference>
<comment type="subcellular location">
    <subcellularLocation>
        <location evidence="1">Cell membrane</location>
        <topology evidence="1">Multi-pass membrane protein</topology>
    </subcellularLocation>
</comment>
<evidence type="ECO:0000313" key="9">
    <source>
        <dbReference type="EMBL" id="MCY6485215.1"/>
    </source>
</evidence>
<evidence type="ECO:0000256" key="7">
    <source>
        <dbReference type="ARBA" id="ARBA00023136"/>
    </source>
</evidence>
<feature type="transmembrane region" description="Helical" evidence="8">
    <location>
        <begin position="6"/>
        <end position="25"/>
    </location>
</feature>
<feature type="transmembrane region" description="Helical" evidence="8">
    <location>
        <begin position="234"/>
        <end position="255"/>
    </location>
</feature>
<evidence type="ECO:0000256" key="4">
    <source>
        <dbReference type="ARBA" id="ARBA00022475"/>
    </source>
</evidence>
<evidence type="ECO:0000256" key="5">
    <source>
        <dbReference type="ARBA" id="ARBA00022692"/>
    </source>
</evidence>
<gene>
    <name evidence="9" type="ORF">OW763_12785</name>
</gene>
<feature type="transmembrane region" description="Helical" evidence="8">
    <location>
        <begin position="67"/>
        <end position="89"/>
    </location>
</feature>
<dbReference type="EMBL" id="JAPQER010000006">
    <property type="protein sequence ID" value="MCY6485215.1"/>
    <property type="molecule type" value="Genomic_DNA"/>
</dbReference>
<comment type="similarity">
    <text evidence="2">Belongs to the auxin efflux carrier (TC 2.A.69) family.</text>
</comment>
<feature type="transmembrane region" description="Helical" evidence="8">
    <location>
        <begin position="261"/>
        <end position="283"/>
    </location>
</feature>
<keyword evidence="6 8" id="KW-1133">Transmembrane helix</keyword>
<dbReference type="Proteomes" id="UP001078443">
    <property type="component" value="Unassembled WGS sequence"/>
</dbReference>
<dbReference type="Gene3D" id="1.20.1530.20">
    <property type="match status" value="1"/>
</dbReference>
<feature type="transmembrane region" description="Helical" evidence="8">
    <location>
        <begin position="37"/>
        <end position="55"/>
    </location>
</feature>
<evidence type="ECO:0000256" key="3">
    <source>
        <dbReference type="ARBA" id="ARBA00022448"/>
    </source>
</evidence>
<keyword evidence="3" id="KW-0813">Transport</keyword>
<dbReference type="PANTHER" id="PTHR36838">
    <property type="entry name" value="AUXIN EFFLUX CARRIER FAMILY PROTEIN"/>
    <property type="match status" value="1"/>
</dbReference>
<name>A0ABT4D4T7_9CLOT</name>
<keyword evidence="10" id="KW-1185">Reference proteome</keyword>
<evidence type="ECO:0000256" key="8">
    <source>
        <dbReference type="SAM" id="Phobius"/>
    </source>
</evidence>
<sequence>MQIFSYILIHNIVPIFFLIILGYLIDKKFALNIFTLSKLNFYIFVPVFAFMQLYTTKIPGEMLKVTVFALLLILINYIISTLIANLLKYDISLKNAFKNSIMFYNSGNIGIPLITLVFSSTPFIINGETPYLNLALTTQIVILVTQSIFTNTVGFFNAGQGTMHWIDSIKSIFKMPTIYAIPLAIILKTFPYNMQENPIWPALTYIKDGMVPIALLTLGIQLSKTQFNFKNSHVYLSNMLRLVGGPILAYILISLLNINGIMAQALLISASVPTAVNTALIAVEFNNKPDFASQAVMTSTLFSTITLVFVVYISRILFPIA</sequence>